<proteinExistence type="predicted"/>
<keyword evidence="2" id="KW-0472">Membrane</keyword>
<dbReference type="Proteomes" id="UP000785679">
    <property type="component" value="Unassembled WGS sequence"/>
</dbReference>
<evidence type="ECO:0000256" key="1">
    <source>
        <dbReference type="SAM" id="MobiDB-lite"/>
    </source>
</evidence>
<gene>
    <name evidence="3" type="ORF">FGO68_gene8424</name>
</gene>
<reference evidence="3" key="1">
    <citation type="submission" date="2019-06" db="EMBL/GenBank/DDBJ databases">
        <authorList>
            <person name="Zheng W."/>
        </authorList>
    </citation>
    <scope>NUCLEOTIDE SEQUENCE</scope>
    <source>
        <strain evidence="3">QDHG01</strain>
    </source>
</reference>
<accession>A0A8J8N8U9</accession>
<name>A0A8J8N8U9_HALGN</name>
<evidence type="ECO:0000313" key="3">
    <source>
        <dbReference type="EMBL" id="TNV67712.1"/>
    </source>
</evidence>
<comment type="caution">
    <text evidence="3">The sequence shown here is derived from an EMBL/GenBank/DDBJ whole genome shotgun (WGS) entry which is preliminary data.</text>
</comment>
<feature type="compositionally biased region" description="Low complexity" evidence="1">
    <location>
        <begin position="136"/>
        <end position="146"/>
    </location>
</feature>
<keyword evidence="2" id="KW-1133">Transmembrane helix</keyword>
<keyword evidence="4" id="KW-1185">Reference proteome</keyword>
<evidence type="ECO:0000313" key="4">
    <source>
        <dbReference type="Proteomes" id="UP000785679"/>
    </source>
</evidence>
<evidence type="ECO:0000256" key="2">
    <source>
        <dbReference type="SAM" id="Phobius"/>
    </source>
</evidence>
<sequence length="158" mass="17545">MSRENETGLKDDKITAYRIFGWVPLAIFFIAAGTTAAIGILNTLQVVVYGAQGPPSISDCFAIDPCNSSSGGNTQSWCQVHKGWINYDSIRQKVHLHQIRHKTCLEQGRSHQKACSYPDSDCNTIANININTDSDTYANNNTNADTEGSHLLQYRRKH</sequence>
<keyword evidence="2" id="KW-0812">Transmembrane</keyword>
<protein>
    <submittedName>
        <fullName evidence="3">Uncharacterized protein</fullName>
    </submittedName>
</protein>
<dbReference type="AlphaFoldDB" id="A0A8J8N8U9"/>
<dbReference type="EMBL" id="RRYP01038035">
    <property type="protein sequence ID" value="TNV67712.1"/>
    <property type="molecule type" value="Genomic_DNA"/>
</dbReference>
<organism evidence="3 4">
    <name type="scientific">Halteria grandinella</name>
    <dbReference type="NCBI Taxonomy" id="5974"/>
    <lineage>
        <taxon>Eukaryota</taxon>
        <taxon>Sar</taxon>
        <taxon>Alveolata</taxon>
        <taxon>Ciliophora</taxon>
        <taxon>Intramacronucleata</taxon>
        <taxon>Spirotrichea</taxon>
        <taxon>Stichotrichia</taxon>
        <taxon>Sporadotrichida</taxon>
        <taxon>Halteriidae</taxon>
        <taxon>Halteria</taxon>
    </lineage>
</organism>
<feature type="transmembrane region" description="Helical" evidence="2">
    <location>
        <begin position="20"/>
        <end position="41"/>
    </location>
</feature>
<feature type="region of interest" description="Disordered" evidence="1">
    <location>
        <begin position="136"/>
        <end position="158"/>
    </location>
</feature>